<keyword evidence="4" id="KW-1185">Reference proteome</keyword>
<sequence>MEVRFGRMVDRVVPRGRVDGLALLMASMIVLDSTATGLYLRRGLAVEGNPWVVAMMDTYGDGVGLAVRAGWSLAVLLVIRIGAMRDRRFRGVMLVAAAGLSMITLVHLVALGFIVVTGRA</sequence>
<dbReference type="RefSeq" id="WP_164711205.1">
    <property type="nucleotide sequence ID" value="NZ_CP031166.1"/>
</dbReference>
<feature type="transmembrane region" description="Helical" evidence="1">
    <location>
        <begin position="59"/>
        <end position="79"/>
    </location>
</feature>
<evidence type="ECO:0000259" key="2">
    <source>
        <dbReference type="Pfam" id="PF18902"/>
    </source>
</evidence>
<dbReference type="AlphaFoldDB" id="A0A346Y740"/>
<feature type="domain" description="DUF5658" evidence="2">
    <location>
        <begin position="24"/>
        <end position="111"/>
    </location>
</feature>
<feature type="transmembrane region" description="Helical" evidence="1">
    <location>
        <begin position="91"/>
        <end position="116"/>
    </location>
</feature>
<dbReference type="InterPro" id="IPR043717">
    <property type="entry name" value="DUF5658"/>
</dbReference>
<accession>A0A346Y740</accession>
<protein>
    <recommendedName>
        <fullName evidence="2">DUF5658 domain-containing protein</fullName>
    </recommendedName>
</protein>
<evidence type="ECO:0000256" key="1">
    <source>
        <dbReference type="SAM" id="Phobius"/>
    </source>
</evidence>
<keyword evidence="1" id="KW-1133">Transmembrane helix</keyword>
<dbReference type="Proteomes" id="UP000264006">
    <property type="component" value="Plasmid pEDY32-46I"/>
</dbReference>
<name>A0A346Y740_9ACTN</name>
<dbReference type="KEGG" id="euz:DVS28_b0547"/>
<dbReference type="EMBL" id="CP031166">
    <property type="protein sequence ID" value="AXV10287.1"/>
    <property type="molecule type" value="Genomic_DNA"/>
</dbReference>
<proteinExistence type="predicted"/>
<gene>
    <name evidence="3" type="ORF">DVS28_b0547</name>
</gene>
<keyword evidence="3" id="KW-0614">Plasmid</keyword>
<reference evidence="3 4" key="1">
    <citation type="submission" date="2018-09" db="EMBL/GenBank/DDBJ databases">
        <title>Complete genome sequence of Euzebya sp. DY32-46 isolated from seawater of Pacific Ocean.</title>
        <authorList>
            <person name="Xu L."/>
            <person name="Wu Y.-H."/>
            <person name="Xu X.-W."/>
        </authorList>
    </citation>
    <scope>NUCLEOTIDE SEQUENCE [LARGE SCALE GENOMIC DNA]</scope>
    <source>
        <strain evidence="3 4">DY32-46</strain>
        <plasmid evidence="4">pedy32-46i</plasmid>
    </source>
</reference>
<keyword evidence="1" id="KW-0812">Transmembrane</keyword>
<feature type="transmembrane region" description="Helical" evidence="1">
    <location>
        <begin position="21"/>
        <end position="39"/>
    </location>
</feature>
<evidence type="ECO:0000313" key="4">
    <source>
        <dbReference type="Proteomes" id="UP000264006"/>
    </source>
</evidence>
<organism evidence="3 4">
    <name type="scientific">Euzebya pacifica</name>
    <dbReference type="NCBI Taxonomy" id="1608957"/>
    <lineage>
        <taxon>Bacteria</taxon>
        <taxon>Bacillati</taxon>
        <taxon>Actinomycetota</taxon>
        <taxon>Nitriliruptoria</taxon>
        <taxon>Euzebyales</taxon>
    </lineage>
</organism>
<geneLocation type="plasmid" evidence="4">
    <name>pedy32-46i</name>
</geneLocation>
<keyword evidence="1" id="KW-0472">Membrane</keyword>
<dbReference type="Pfam" id="PF18902">
    <property type="entry name" value="DUF5658"/>
    <property type="match status" value="1"/>
</dbReference>
<evidence type="ECO:0000313" key="3">
    <source>
        <dbReference type="EMBL" id="AXV10287.1"/>
    </source>
</evidence>